<keyword evidence="3" id="KW-1185">Reference proteome</keyword>
<protein>
    <submittedName>
        <fullName evidence="2">Uncharacterized protein</fullName>
    </submittedName>
</protein>
<comment type="caution">
    <text evidence="2">The sequence shown here is derived from an EMBL/GenBank/DDBJ whole genome shotgun (WGS) entry which is preliminary data.</text>
</comment>
<evidence type="ECO:0000313" key="3">
    <source>
        <dbReference type="Proteomes" id="UP000440578"/>
    </source>
</evidence>
<evidence type="ECO:0000256" key="1">
    <source>
        <dbReference type="SAM" id="MobiDB-lite"/>
    </source>
</evidence>
<dbReference type="AlphaFoldDB" id="A0A6A4VNH5"/>
<evidence type="ECO:0000313" key="2">
    <source>
        <dbReference type="EMBL" id="KAF0292960.1"/>
    </source>
</evidence>
<accession>A0A6A4VNH5</accession>
<reference evidence="2 3" key="1">
    <citation type="submission" date="2019-07" db="EMBL/GenBank/DDBJ databases">
        <title>Draft genome assembly of a fouling barnacle, Amphibalanus amphitrite (Darwin, 1854): The first reference genome for Thecostraca.</title>
        <authorList>
            <person name="Kim W."/>
        </authorList>
    </citation>
    <scope>NUCLEOTIDE SEQUENCE [LARGE SCALE GENOMIC DNA]</scope>
    <source>
        <strain evidence="2">SNU_AA5</strain>
        <tissue evidence="2">Soma without cirri and trophi</tissue>
    </source>
</reference>
<dbReference type="EMBL" id="VIIS01001781">
    <property type="protein sequence ID" value="KAF0292960.1"/>
    <property type="molecule type" value="Genomic_DNA"/>
</dbReference>
<dbReference type="Proteomes" id="UP000440578">
    <property type="component" value="Unassembled WGS sequence"/>
</dbReference>
<name>A0A6A4VNH5_AMPAM</name>
<sequence length="122" mass="13242">MSRTNSASFFHGLGISQTSRCPPRDFYGPFTRSNFSGRRRRQLSPAIASDRGQSPAIASDRVFALVVVEVASVDTGNASVVAAMEVLLVAQVQIAAVVEGDLVLNAIAVVKWDIWRAYFLKN</sequence>
<gene>
    <name evidence="2" type="ORF">FJT64_009075</name>
</gene>
<organism evidence="2 3">
    <name type="scientific">Amphibalanus amphitrite</name>
    <name type="common">Striped barnacle</name>
    <name type="synonym">Balanus amphitrite</name>
    <dbReference type="NCBI Taxonomy" id="1232801"/>
    <lineage>
        <taxon>Eukaryota</taxon>
        <taxon>Metazoa</taxon>
        <taxon>Ecdysozoa</taxon>
        <taxon>Arthropoda</taxon>
        <taxon>Crustacea</taxon>
        <taxon>Multicrustacea</taxon>
        <taxon>Cirripedia</taxon>
        <taxon>Thoracica</taxon>
        <taxon>Thoracicalcarea</taxon>
        <taxon>Balanomorpha</taxon>
        <taxon>Balanoidea</taxon>
        <taxon>Balanidae</taxon>
        <taxon>Amphibalaninae</taxon>
        <taxon>Amphibalanus</taxon>
    </lineage>
</organism>
<feature type="region of interest" description="Disordered" evidence="1">
    <location>
        <begin position="22"/>
        <end position="54"/>
    </location>
</feature>
<proteinExistence type="predicted"/>